<gene>
    <name evidence="9" type="primary">lutP_1</name>
    <name evidence="9" type="ORF">MOHU_11470</name>
</gene>
<feature type="transmembrane region" description="Helical" evidence="8">
    <location>
        <begin position="7"/>
        <end position="25"/>
    </location>
</feature>
<dbReference type="OrthoDB" id="9761056at2"/>
<name>A0A2T0ATA1_9FIRM</name>
<sequence>MEIPVNFFTWILALTPILVILILMVGYKWSAAKAGPVSWFVALIVSIAVFKADFKLLAFSNAKGMVMAFYVLYIIWGALFIYHVVDEVGGIETIGATFMHMTRNRVFQLMMIGVAFVTFLQGVAGFGVPVAVGAPLLASLGFDPVIAVAVPLIGHSWSVTFGDMASSFASIQKATGLNGADLAPWAATFTGLAGLFGAFFAVHCFGGFKAIKQNWLGIFIIALSMSITQFLVALWEPTLATFIAGIVGMIVTAVIAKLPMYNTPEMQYAGEAATTAEAPVGKTVTAKMGFNLAFAAYYALIIIVAAVEFISPLSHFLKRLPTLVLKFDKYATGYNWVTQAGSSTSVALFGHPGALLIYAGIVGIIIYAAAGVWKGEHLGKVLNKVVKDGVNSSIATTSMVLMAFMMVESGMTFTLAKGVANTLGMIYPILTPLVGVLGAFMTGSNTNSNVMFGAFQTQVAKLLGVSTLIMAAAQTAGGSIGSMLAPAKVIVGTSTMGLTGREGEVIGKTLKYCVILALLLGILAWLMLFIFFRHIY</sequence>
<dbReference type="PANTHER" id="PTHR30003:SF0">
    <property type="entry name" value="GLYCOLATE PERMEASE GLCA-RELATED"/>
    <property type="match status" value="1"/>
</dbReference>
<dbReference type="Pfam" id="PF02652">
    <property type="entry name" value="Lactate_perm"/>
    <property type="match status" value="1"/>
</dbReference>
<dbReference type="AlphaFoldDB" id="A0A2T0ATA1"/>
<keyword evidence="6 8" id="KW-1133">Transmembrane helix</keyword>
<comment type="function">
    <text evidence="8">Uptake of L-lactate across the membrane. Can also transport D-lactate and glycolate.</text>
</comment>
<evidence type="ECO:0000256" key="3">
    <source>
        <dbReference type="ARBA" id="ARBA00022448"/>
    </source>
</evidence>
<evidence type="ECO:0000313" key="9">
    <source>
        <dbReference type="EMBL" id="PRR73612.1"/>
    </source>
</evidence>
<evidence type="ECO:0000256" key="7">
    <source>
        <dbReference type="ARBA" id="ARBA00023136"/>
    </source>
</evidence>
<feature type="transmembrane region" description="Helical" evidence="8">
    <location>
        <begin position="394"/>
        <end position="416"/>
    </location>
</feature>
<keyword evidence="3 8" id="KW-0813">Transport</keyword>
<accession>A0A2T0ATA1</accession>
<dbReference type="GO" id="GO:0015295">
    <property type="term" value="F:solute:proton symporter activity"/>
    <property type="evidence" value="ECO:0007669"/>
    <property type="project" value="TreeGrafter"/>
</dbReference>
<dbReference type="EMBL" id="PVXM01000019">
    <property type="protein sequence ID" value="PRR73612.1"/>
    <property type="molecule type" value="Genomic_DNA"/>
</dbReference>
<dbReference type="GO" id="GO:0005886">
    <property type="term" value="C:plasma membrane"/>
    <property type="evidence" value="ECO:0007669"/>
    <property type="project" value="UniProtKB-SubCell"/>
</dbReference>
<feature type="transmembrane region" description="Helical" evidence="8">
    <location>
        <begin position="509"/>
        <end position="532"/>
    </location>
</feature>
<dbReference type="RefSeq" id="WP_106005140.1">
    <property type="nucleotide sequence ID" value="NZ_CP136419.1"/>
</dbReference>
<feature type="transmembrane region" description="Helical" evidence="8">
    <location>
        <begin position="66"/>
        <end position="85"/>
    </location>
</feature>
<evidence type="ECO:0000256" key="2">
    <source>
        <dbReference type="ARBA" id="ARBA00010100"/>
    </source>
</evidence>
<feature type="transmembrane region" description="Helical" evidence="8">
    <location>
        <begin position="140"/>
        <end position="162"/>
    </location>
</feature>
<protein>
    <recommendedName>
        <fullName evidence="8">L-lactate permease</fullName>
    </recommendedName>
</protein>
<feature type="transmembrane region" description="Helical" evidence="8">
    <location>
        <begin position="422"/>
        <end position="441"/>
    </location>
</feature>
<feature type="transmembrane region" description="Helical" evidence="8">
    <location>
        <begin position="37"/>
        <end position="54"/>
    </location>
</feature>
<feature type="transmembrane region" description="Helical" evidence="8">
    <location>
        <begin position="105"/>
        <end position="128"/>
    </location>
</feature>
<keyword evidence="4 8" id="KW-1003">Cell membrane</keyword>
<dbReference type="PANTHER" id="PTHR30003">
    <property type="entry name" value="L-LACTATE PERMEASE"/>
    <property type="match status" value="1"/>
</dbReference>
<feature type="transmembrane region" description="Helical" evidence="8">
    <location>
        <begin position="214"/>
        <end position="233"/>
    </location>
</feature>
<comment type="subcellular location">
    <subcellularLocation>
        <location evidence="1 8">Cell membrane</location>
        <topology evidence="1 8">Multi-pass membrane protein</topology>
    </subcellularLocation>
</comment>
<organism evidence="9 10">
    <name type="scientific">Neomoorella humiferrea</name>
    <dbReference type="NCBI Taxonomy" id="676965"/>
    <lineage>
        <taxon>Bacteria</taxon>
        <taxon>Bacillati</taxon>
        <taxon>Bacillota</taxon>
        <taxon>Clostridia</taxon>
        <taxon>Neomoorellales</taxon>
        <taxon>Neomoorellaceae</taxon>
        <taxon>Neomoorella</taxon>
    </lineage>
</organism>
<dbReference type="InterPro" id="IPR003804">
    <property type="entry name" value="Lactate_perm"/>
</dbReference>
<keyword evidence="10" id="KW-1185">Reference proteome</keyword>
<feature type="transmembrane region" description="Helical" evidence="8">
    <location>
        <begin position="355"/>
        <end position="373"/>
    </location>
</feature>
<feature type="transmembrane region" description="Helical" evidence="8">
    <location>
        <begin position="182"/>
        <end position="202"/>
    </location>
</feature>
<keyword evidence="5 8" id="KW-0812">Transmembrane</keyword>
<reference evidence="9 10" key="1">
    <citation type="submission" date="2018-03" db="EMBL/GenBank/DDBJ databases">
        <title>Genome sequence of Moorella humiferrea DSM 23265.</title>
        <authorList>
            <person name="Poehlein A."/>
            <person name="Daniel R."/>
        </authorList>
    </citation>
    <scope>NUCLEOTIDE SEQUENCE [LARGE SCALE GENOMIC DNA]</scope>
    <source>
        <strain evidence="9 10">DSM 23265</strain>
    </source>
</reference>
<dbReference type="Proteomes" id="UP000238415">
    <property type="component" value="Unassembled WGS sequence"/>
</dbReference>
<feature type="transmembrane region" description="Helical" evidence="8">
    <location>
        <begin position="239"/>
        <end position="258"/>
    </location>
</feature>
<feature type="transmembrane region" description="Helical" evidence="8">
    <location>
        <begin position="462"/>
        <end position="489"/>
    </location>
</feature>
<feature type="transmembrane region" description="Helical" evidence="8">
    <location>
        <begin position="292"/>
        <end position="311"/>
    </location>
</feature>
<comment type="similarity">
    <text evidence="2 8">Belongs to the lactate permease family.</text>
</comment>
<evidence type="ECO:0000256" key="8">
    <source>
        <dbReference type="RuleBase" id="RU365092"/>
    </source>
</evidence>
<evidence type="ECO:0000256" key="5">
    <source>
        <dbReference type="ARBA" id="ARBA00022692"/>
    </source>
</evidence>
<evidence type="ECO:0000256" key="6">
    <source>
        <dbReference type="ARBA" id="ARBA00022989"/>
    </source>
</evidence>
<keyword evidence="7 8" id="KW-0472">Membrane</keyword>
<evidence type="ECO:0000313" key="10">
    <source>
        <dbReference type="Proteomes" id="UP000238415"/>
    </source>
</evidence>
<dbReference type="GO" id="GO:0015129">
    <property type="term" value="F:lactate transmembrane transporter activity"/>
    <property type="evidence" value="ECO:0007669"/>
    <property type="project" value="UniProtKB-UniRule"/>
</dbReference>
<evidence type="ECO:0000256" key="4">
    <source>
        <dbReference type="ARBA" id="ARBA00022475"/>
    </source>
</evidence>
<evidence type="ECO:0000256" key="1">
    <source>
        <dbReference type="ARBA" id="ARBA00004651"/>
    </source>
</evidence>
<comment type="caution">
    <text evidence="9">The sequence shown here is derived from an EMBL/GenBank/DDBJ whole genome shotgun (WGS) entry which is preliminary data.</text>
</comment>
<proteinExistence type="inferred from homology"/>